<accession>W2T518</accession>
<evidence type="ECO:0000256" key="1">
    <source>
        <dbReference type="SAM" id="MobiDB-lite"/>
    </source>
</evidence>
<sequence>MQDKSTLDPGNGVPEKDSETWRKHVKDATTPDKYALNQSNFKEIPSTIQQLILDINEQIVIAVSR</sequence>
<name>W2T518_NECAM</name>
<gene>
    <name evidence="2" type="ORF">NECAME_11958</name>
</gene>
<dbReference type="KEGG" id="nai:NECAME_11958"/>
<reference evidence="3" key="1">
    <citation type="journal article" date="2014" name="Nat. Genet.">
        <title>Genome of the human hookworm Necator americanus.</title>
        <authorList>
            <person name="Tang Y.T."/>
            <person name="Gao X."/>
            <person name="Rosa B.A."/>
            <person name="Abubucker S."/>
            <person name="Hallsworth-Pepin K."/>
            <person name="Martin J."/>
            <person name="Tyagi R."/>
            <person name="Heizer E."/>
            <person name="Zhang X."/>
            <person name="Bhonagiri-Palsikar V."/>
            <person name="Minx P."/>
            <person name="Warren W.C."/>
            <person name="Wang Q."/>
            <person name="Zhan B."/>
            <person name="Hotez P.J."/>
            <person name="Sternberg P.W."/>
            <person name="Dougall A."/>
            <person name="Gaze S.T."/>
            <person name="Mulvenna J."/>
            <person name="Sotillo J."/>
            <person name="Ranganathan S."/>
            <person name="Rabelo E.M."/>
            <person name="Wilson R.K."/>
            <person name="Felgner P.L."/>
            <person name="Bethony J."/>
            <person name="Hawdon J.M."/>
            <person name="Gasser R.B."/>
            <person name="Loukas A."/>
            <person name="Mitreva M."/>
        </authorList>
    </citation>
    <scope>NUCLEOTIDE SEQUENCE [LARGE SCALE GENOMIC DNA]</scope>
</reference>
<feature type="compositionally biased region" description="Basic and acidic residues" evidence="1">
    <location>
        <begin position="14"/>
        <end position="23"/>
    </location>
</feature>
<evidence type="ECO:0000313" key="2">
    <source>
        <dbReference type="EMBL" id="ETN76067.1"/>
    </source>
</evidence>
<dbReference type="EMBL" id="KI660254">
    <property type="protein sequence ID" value="ETN76067.1"/>
    <property type="molecule type" value="Genomic_DNA"/>
</dbReference>
<organism evidence="2 3">
    <name type="scientific">Necator americanus</name>
    <name type="common">Human hookworm</name>
    <dbReference type="NCBI Taxonomy" id="51031"/>
    <lineage>
        <taxon>Eukaryota</taxon>
        <taxon>Metazoa</taxon>
        <taxon>Ecdysozoa</taxon>
        <taxon>Nematoda</taxon>
        <taxon>Chromadorea</taxon>
        <taxon>Rhabditida</taxon>
        <taxon>Rhabditina</taxon>
        <taxon>Rhabditomorpha</taxon>
        <taxon>Strongyloidea</taxon>
        <taxon>Ancylostomatidae</taxon>
        <taxon>Bunostominae</taxon>
        <taxon>Necator</taxon>
    </lineage>
</organism>
<keyword evidence="3" id="KW-1185">Reference proteome</keyword>
<dbReference type="AlphaFoldDB" id="W2T518"/>
<proteinExistence type="predicted"/>
<evidence type="ECO:0000313" key="3">
    <source>
        <dbReference type="Proteomes" id="UP000053676"/>
    </source>
</evidence>
<feature type="region of interest" description="Disordered" evidence="1">
    <location>
        <begin position="1"/>
        <end position="23"/>
    </location>
</feature>
<protein>
    <submittedName>
        <fullName evidence="2">Uncharacterized protein</fullName>
    </submittedName>
</protein>
<dbReference type="Proteomes" id="UP000053676">
    <property type="component" value="Unassembled WGS sequence"/>
</dbReference>